<dbReference type="Gene3D" id="3.40.630.30">
    <property type="match status" value="1"/>
</dbReference>
<dbReference type="AlphaFoldDB" id="A0A4D6H8I4"/>
<feature type="domain" description="N-acetyltransferase" evidence="1">
    <location>
        <begin position="6"/>
        <end position="161"/>
    </location>
</feature>
<dbReference type="InterPro" id="IPR016181">
    <property type="entry name" value="Acyl_CoA_acyltransferase"/>
</dbReference>
<gene>
    <name evidence="2" type="ORF">DV733_03475</name>
</gene>
<organism evidence="2 3">
    <name type="scientific">Halapricum salinum</name>
    <dbReference type="NCBI Taxonomy" id="1457250"/>
    <lineage>
        <taxon>Archaea</taxon>
        <taxon>Methanobacteriati</taxon>
        <taxon>Methanobacteriota</taxon>
        <taxon>Stenosarchaea group</taxon>
        <taxon>Halobacteria</taxon>
        <taxon>Halobacteriales</taxon>
        <taxon>Haloarculaceae</taxon>
        <taxon>Halapricum</taxon>
    </lineage>
</organism>
<dbReference type="InterPro" id="IPR000182">
    <property type="entry name" value="GNAT_dom"/>
</dbReference>
<dbReference type="STRING" id="1457250.GCA_000755225_02994"/>
<dbReference type="SUPFAM" id="SSF55729">
    <property type="entry name" value="Acyl-CoA N-acyltransferases (Nat)"/>
    <property type="match status" value="1"/>
</dbReference>
<dbReference type="EMBL" id="CP031310">
    <property type="protein sequence ID" value="QCC50354.1"/>
    <property type="molecule type" value="Genomic_DNA"/>
</dbReference>
<sequence>MTDSEYTIRPIEPDDGDEFIEIFNRTWSAAKTSEWFEWRYLDNPYVEEIPGYVAEHEGEIVATRPYKAITVRSGDVERLAFHGVDSMTLPEHQRKGLFTRLNEAAIEDFTDRPEGERPAFVFTHSNENSKPGHRKMGVRYFGEMVRHTRVQRAGSYVRDQIGGLPGRVGSGVANALNRAYLRSRDRRTPFETEQFDVERHESVPVATLAGIAESNRPDTAHVVFDEAFHDWYFAEPDNQPEATYVVRWDGHPMAGVVLGRDYDERNDTTMVRIRHAVPAASTPEHAAAFAAAFEVLLGDYGDVDLLRTQLDVVPESVLQAYGFVPDDRFPMSTLADRAGLTFGLRPIPEESWKLDGRPIQSAESTLWTIA</sequence>
<dbReference type="RefSeq" id="WP_049993800.1">
    <property type="nucleotide sequence ID" value="NZ_CP031310.1"/>
</dbReference>
<name>A0A4D6H8I4_9EURY</name>
<accession>A0A4D6H8I4</accession>
<dbReference type="OrthoDB" id="299799at2157"/>
<dbReference type="Proteomes" id="UP000296706">
    <property type="component" value="Chromosome"/>
</dbReference>
<reference evidence="2 3" key="1">
    <citation type="journal article" date="2019" name="Nat. Commun.">
        <title>A new type of DNA phosphorothioation-based antiviral system in archaea.</title>
        <authorList>
            <person name="Xiong L."/>
            <person name="Liu S."/>
            <person name="Chen S."/>
            <person name="Xiao Y."/>
            <person name="Zhu B."/>
            <person name="Gao Y."/>
            <person name="Zhang Y."/>
            <person name="Chen B."/>
            <person name="Luo J."/>
            <person name="Deng Z."/>
            <person name="Chen X."/>
            <person name="Wang L."/>
            <person name="Chen S."/>
        </authorList>
    </citation>
    <scope>NUCLEOTIDE SEQUENCE [LARGE SCALE GENOMIC DNA]</scope>
    <source>
        <strain evidence="2 3">CBA1105</strain>
    </source>
</reference>
<protein>
    <submittedName>
        <fullName evidence="2">GNAT family N-acetyltransferase</fullName>
    </submittedName>
</protein>
<proteinExistence type="predicted"/>
<dbReference type="KEGG" id="hsn:DV733_03475"/>
<dbReference type="Pfam" id="PF13527">
    <property type="entry name" value="Acetyltransf_9"/>
    <property type="match status" value="1"/>
</dbReference>
<dbReference type="GO" id="GO:0016747">
    <property type="term" value="F:acyltransferase activity, transferring groups other than amino-acyl groups"/>
    <property type="evidence" value="ECO:0007669"/>
    <property type="project" value="InterPro"/>
</dbReference>
<dbReference type="PROSITE" id="PS51186">
    <property type="entry name" value="GNAT"/>
    <property type="match status" value="1"/>
</dbReference>
<keyword evidence="2" id="KW-0808">Transferase</keyword>
<evidence type="ECO:0000313" key="3">
    <source>
        <dbReference type="Proteomes" id="UP000296706"/>
    </source>
</evidence>
<evidence type="ECO:0000259" key="1">
    <source>
        <dbReference type="PROSITE" id="PS51186"/>
    </source>
</evidence>
<evidence type="ECO:0000313" key="2">
    <source>
        <dbReference type="EMBL" id="QCC50354.1"/>
    </source>
</evidence>
<dbReference type="GeneID" id="39846894"/>
<keyword evidence="3" id="KW-1185">Reference proteome</keyword>